<sequence>MIYDVYYGNLPQEKLVYFLKDGTTFVLTSLDISMKNLEELRYVRYLFVPKDDLCVKWRKKIQSSIDLQLMALKSKDTGYVPKYIDMDGREVEMKKGSAFIETSLDR</sequence>
<dbReference type="Proteomes" id="UP001237642">
    <property type="component" value="Unassembled WGS sequence"/>
</dbReference>
<reference evidence="1" key="2">
    <citation type="submission" date="2023-05" db="EMBL/GenBank/DDBJ databases">
        <authorList>
            <person name="Schelkunov M.I."/>
        </authorList>
    </citation>
    <scope>NUCLEOTIDE SEQUENCE</scope>
    <source>
        <strain evidence="1">Hsosn_3</strain>
        <tissue evidence="1">Leaf</tissue>
    </source>
</reference>
<gene>
    <name evidence="1" type="ORF">POM88_028790</name>
</gene>
<evidence type="ECO:0000313" key="1">
    <source>
        <dbReference type="EMBL" id="KAK1372597.1"/>
    </source>
</evidence>
<keyword evidence="2" id="KW-1185">Reference proteome</keyword>
<proteinExistence type="predicted"/>
<comment type="caution">
    <text evidence="1">The sequence shown here is derived from an EMBL/GenBank/DDBJ whole genome shotgun (WGS) entry which is preliminary data.</text>
</comment>
<organism evidence="1 2">
    <name type="scientific">Heracleum sosnowskyi</name>
    <dbReference type="NCBI Taxonomy" id="360622"/>
    <lineage>
        <taxon>Eukaryota</taxon>
        <taxon>Viridiplantae</taxon>
        <taxon>Streptophyta</taxon>
        <taxon>Embryophyta</taxon>
        <taxon>Tracheophyta</taxon>
        <taxon>Spermatophyta</taxon>
        <taxon>Magnoliopsida</taxon>
        <taxon>eudicotyledons</taxon>
        <taxon>Gunneridae</taxon>
        <taxon>Pentapetalae</taxon>
        <taxon>asterids</taxon>
        <taxon>campanulids</taxon>
        <taxon>Apiales</taxon>
        <taxon>Apiaceae</taxon>
        <taxon>Apioideae</taxon>
        <taxon>apioid superclade</taxon>
        <taxon>Tordylieae</taxon>
        <taxon>Tordyliinae</taxon>
        <taxon>Heracleum</taxon>
    </lineage>
</organism>
<dbReference type="EMBL" id="JAUIZM010000007">
    <property type="protein sequence ID" value="KAK1372597.1"/>
    <property type="molecule type" value="Genomic_DNA"/>
</dbReference>
<name>A0AAD8HU99_9APIA</name>
<dbReference type="AlphaFoldDB" id="A0AAD8HU99"/>
<reference evidence="1" key="1">
    <citation type="submission" date="2023-02" db="EMBL/GenBank/DDBJ databases">
        <title>Genome of toxic invasive species Heracleum sosnowskyi carries increased number of genes despite the absence of recent whole-genome duplications.</title>
        <authorList>
            <person name="Schelkunov M."/>
            <person name="Shtratnikova V."/>
            <person name="Makarenko M."/>
            <person name="Klepikova A."/>
            <person name="Omelchenko D."/>
            <person name="Novikova G."/>
            <person name="Obukhova E."/>
            <person name="Bogdanov V."/>
            <person name="Penin A."/>
            <person name="Logacheva M."/>
        </authorList>
    </citation>
    <scope>NUCLEOTIDE SEQUENCE</scope>
    <source>
        <strain evidence="1">Hsosn_3</strain>
        <tissue evidence="1">Leaf</tissue>
    </source>
</reference>
<evidence type="ECO:0000313" key="2">
    <source>
        <dbReference type="Proteomes" id="UP001237642"/>
    </source>
</evidence>
<protein>
    <submittedName>
        <fullName evidence="1">Uncharacterized protein</fullName>
    </submittedName>
</protein>
<accession>A0AAD8HU99</accession>